<name>A0A3R9HEC5_STRMT</name>
<reference evidence="1 2" key="1">
    <citation type="submission" date="2018-11" db="EMBL/GenBank/DDBJ databases">
        <title>Species Designations Belie Phenotypic and Genotypic Heterogeneity in Oral Streptococci.</title>
        <authorList>
            <person name="Velsko I."/>
        </authorList>
    </citation>
    <scope>NUCLEOTIDE SEQUENCE [LARGE SCALE GENOMIC DNA]</scope>
    <source>
        <strain evidence="1 2">BCC15</strain>
    </source>
</reference>
<comment type="caution">
    <text evidence="1">The sequence shown here is derived from an EMBL/GenBank/DDBJ whole genome shotgun (WGS) entry which is preliminary data.</text>
</comment>
<sequence>MLYDKYLKIKYKIVCNVQLILLYSKYKFIESWKLNV</sequence>
<accession>A0A3R9HEC5</accession>
<gene>
    <name evidence="1" type="ORF">D8865_03815</name>
</gene>
<dbReference type="EMBL" id="RJNH01000003">
    <property type="protein sequence ID" value="RSI61755.1"/>
    <property type="molecule type" value="Genomic_DNA"/>
</dbReference>
<evidence type="ECO:0000313" key="1">
    <source>
        <dbReference type="EMBL" id="RSI61755.1"/>
    </source>
</evidence>
<proteinExistence type="predicted"/>
<dbReference type="AlphaFoldDB" id="A0A3R9HEC5"/>
<dbReference type="Proteomes" id="UP000278653">
    <property type="component" value="Unassembled WGS sequence"/>
</dbReference>
<protein>
    <submittedName>
        <fullName evidence="1">Uncharacterized protein</fullName>
    </submittedName>
</protein>
<evidence type="ECO:0000313" key="2">
    <source>
        <dbReference type="Proteomes" id="UP000278653"/>
    </source>
</evidence>
<organism evidence="1 2">
    <name type="scientific">Streptococcus mitis</name>
    <dbReference type="NCBI Taxonomy" id="28037"/>
    <lineage>
        <taxon>Bacteria</taxon>
        <taxon>Bacillati</taxon>
        <taxon>Bacillota</taxon>
        <taxon>Bacilli</taxon>
        <taxon>Lactobacillales</taxon>
        <taxon>Streptococcaceae</taxon>
        <taxon>Streptococcus</taxon>
        <taxon>Streptococcus mitis group</taxon>
    </lineage>
</organism>